<dbReference type="AlphaFoldDB" id="A0A8H9G9R0"/>
<evidence type="ECO:0000313" key="2">
    <source>
        <dbReference type="EMBL" id="MBM7803242.1"/>
    </source>
</evidence>
<dbReference type="EMBL" id="JAFBCG010000001">
    <property type="protein sequence ID" value="MBM7803242.1"/>
    <property type="molecule type" value="Genomic_DNA"/>
</dbReference>
<reference evidence="1" key="1">
    <citation type="journal article" date="2014" name="Int. J. Syst. Evol. Microbiol.">
        <title>Complete genome sequence of Corynebacterium casei LMG S-19264T (=DSM 44701T), isolated from a smear-ripened cheese.</title>
        <authorList>
            <consortium name="US DOE Joint Genome Institute (JGI-PGF)"/>
            <person name="Walter F."/>
            <person name="Albersmeier A."/>
            <person name="Kalinowski J."/>
            <person name="Ruckert C."/>
        </authorList>
    </citation>
    <scope>NUCLEOTIDE SEQUENCE</scope>
    <source>
        <strain evidence="1">JCM 1480</strain>
    </source>
</reference>
<protein>
    <submittedName>
        <fullName evidence="1">Uncharacterized protein</fullName>
    </submittedName>
</protein>
<proteinExistence type="predicted"/>
<evidence type="ECO:0000313" key="4">
    <source>
        <dbReference type="Proteomes" id="UP000746584"/>
    </source>
</evidence>
<dbReference type="RefSeq" id="WP_175328388.1">
    <property type="nucleotide sequence ID" value="NZ_BMOI01000003.1"/>
</dbReference>
<evidence type="ECO:0000313" key="3">
    <source>
        <dbReference type="Proteomes" id="UP000648535"/>
    </source>
</evidence>
<keyword evidence="4" id="KW-1185">Reference proteome</keyword>
<reference evidence="1" key="2">
    <citation type="submission" date="2020-09" db="EMBL/GenBank/DDBJ databases">
        <authorList>
            <person name="Sun Q."/>
            <person name="Ohkuma M."/>
        </authorList>
    </citation>
    <scope>NUCLEOTIDE SEQUENCE</scope>
    <source>
        <strain evidence="1">JCM 1480</strain>
    </source>
</reference>
<sequence length="141" mass="15059">MPGAEHDALIAAAESVPTPTWSDRALLACLRKLRDGGPTEWRSITVHDGWPLRDTDGFCVVYSWPGLGPVGLRAALEGSRDAPLWADGVYSEPFAGGEPTPEQFGWEIADFGVAEPLGTRAGRLVHDDAGIGWWGVAPLPV</sequence>
<reference evidence="2 4" key="3">
    <citation type="submission" date="2021-01" db="EMBL/GenBank/DDBJ databases">
        <title>Sequencing the genomes of 1000 actinobacteria strains.</title>
        <authorList>
            <person name="Klenk H.-P."/>
        </authorList>
    </citation>
    <scope>NUCLEOTIDE SEQUENCE [LARGE SCALE GENOMIC DNA]</scope>
    <source>
        <strain evidence="2 4">DSM 20542</strain>
    </source>
</reference>
<name>A0A8H9G9R0_9MICO</name>
<dbReference type="Proteomes" id="UP000648535">
    <property type="component" value="Unassembled WGS sequence"/>
</dbReference>
<evidence type="ECO:0000313" key="1">
    <source>
        <dbReference type="EMBL" id="GGK95113.1"/>
    </source>
</evidence>
<dbReference type="EMBL" id="BMOI01000003">
    <property type="protein sequence ID" value="GGK95113.1"/>
    <property type="molecule type" value="Genomic_DNA"/>
</dbReference>
<gene>
    <name evidence="1" type="ORF">GCM10009769_11500</name>
    <name evidence="2" type="ORF">JOE58_002493</name>
</gene>
<comment type="caution">
    <text evidence="1">The sequence shown here is derived from an EMBL/GenBank/DDBJ whole genome shotgun (WGS) entry which is preliminary data.</text>
</comment>
<dbReference type="Proteomes" id="UP000746584">
    <property type="component" value="Unassembled WGS sequence"/>
</dbReference>
<accession>A0A8H9G9R0</accession>
<organism evidence="1 3">
    <name type="scientific">Curtobacterium luteum</name>
    <dbReference type="NCBI Taxonomy" id="33881"/>
    <lineage>
        <taxon>Bacteria</taxon>
        <taxon>Bacillati</taxon>
        <taxon>Actinomycetota</taxon>
        <taxon>Actinomycetes</taxon>
        <taxon>Micrococcales</taxon>
        <taxon>Microbacteriaceae</taxon>
        <taxon>Curtobacterium</taxon>
    </lineage>
</organism>